<sequence length="203" mass="23579">MYDVVLEKIIQFISDTPSIRNILDVGCGEGFYARQIQQRTERNIFAFDLSREAIQIASKKDKRKAVKWFVTDLSKIPLKDGSMDCILDIFSPAHYKEFQRLLSPNGYVVKVIPTKNHLREIRTKVQAHLKNPDYSNESVVEYFEKYLKTISRETVSATVQLSSEQRMSFIEMTPLLFCVEKDCVDWRTLTHLTIEADVLIGMY</sequence>
<dbReference type="InterPro" id="IPR029063">
    <property type="entry name" value="SAM-dependent_MTases_sf"/>
</dbReference>
<dbReference type="Gene3D" id="3.40.50.150">
    <property type="entry name" value="Vaccinia Virus protein VP39"/>
    <property type="match status" value="1"/>
</dbReference>
<reference evidence="3" key="3">
    <citation type="journal article" date="2023" name="Int. J. Syst. Evol. Microbiol.">
        <title>Sellimonas catena sp. nov., isolated from human faeces.</title>
        <authorList>
            <person name="Hisatomi A."/>
            <person name="Ohkuma M."/>
            <person name="Sakamoto M."/>
        </authorList>
    </citation>
    <scope>NUCLEOTIDE SEQUENCE</scope>
    <source>
        <strain evidence="3">18CBH55</strain>
    </source>
</reference>
<proteinExistence type="predicted"/>
<evidence type="ECO:0000313" key="4">
    <source>
        <dbReference type="Proteomes" id="UP001145094"/>
    </source>
</evidence>
<feature type="domain" description="Methyltransferase" evidence="2">
    <location>
        <begin position="22"/>
        <end position="106"/>
    </location>
</feature>
<gene>
    <name evidence="3" type="ORF">Selli2_32920</name>
</gene>
<dbReference type="CDD" id="cd02440">
    <property type="entry name" value="AdoMet_MTases"/>
    <property type="match status" value="1"/>
</dbReference>
<name>A0A9W6FHE0_9FIRM</name>
<dbReference type="PANTHER" id="PTHR43861:SF6">
    <property type="entry name" value="METHYLTRANSFERASE TYPE 11"/>
    <property type="match status" value="1"/>
</dbReference>
<dbReference type="EMBL" id="BSCH01000029">
    <property type="protein sequence ID" value="GLG91865.1"/>
    <property type="molecule type" value="Genomic_DNA"/>
</dbReference>
<dbReference type="PANTHER" id="PTHR43861">
    <property type="entry name" value="TRANS-ACONITATE 2-METHYLTRANSFERASE-RELATED"/>
    <property type="match status" value="1"/>
</dbReference>
<dbReference type="GO" id="GO:0016740">
    <property type="term" value="F:transferase activity"/>
    <property type="evidence" value="ECO:0007669"/>
    <property type="project" value="UniProtKB-KW"/>
</dbReference>
<dbReference type="AlphaFoldDB" id="A0A9W6FHE0"/>
<reference evidence="3" key="2">
    <citation type="submission" date="2022-11" db="EMBL/GenBank/DDBJ databases">
        <title>Draft genome sequence of Sellimonas catena strain 18CBH55.</title>
        <authorList>
            <person name="Hisatomi A."/>
            <person name="Ohkuma M."/>
            <person name="Sakamoto M."/>
        </authorList>
    </citation>
    <scope>NUCLEOTIDE SEQUENCE</scope>
    <source>
        <strain evidence="3">18CBH55</strain>
    </source>
</reference>
<reference evidence="3" key="1">
    <citation type="submission" date="2022-11" db="EMBL/GenBank/DDBJ databases">
        <title>Draft genome sequence of Sellimonas catena strain 18CBH55.</title>
        <authorList>
            <person name="Atsushi H."/>
            <person name="Moriya O."/>
            <person name="Mitsuo S."/>
        </authorList>
    </citation>
    <scope>NUCLEOTIDE SEQUENCE</scope>
    <source>
        <strain evidence="3">18CBH55</strain>
    </source>
</reference>
<dbReference type="InterPro" id="IPR041698">
    <property type="entry name" value="Methyltransf_25"/>
</dbReference>
<keyword evidence="1" id="KW-0808">Transferase</keyword>
<dbReference type="Proteomes" id="UP001145094">
    <property type="component" value="Unassembled WGS sequence"/>
</dbReference>
<accession>A0A9W6FHE0</accession>
<evidence type="ECO:0000259" key="2">
    <source>
        <dbReference type="Pfam" id="PF13649"/>
    </source>
</evidence>
<dbReference type="SUPFAM" id="SSF53335">
    <property type="entry name" value="S-adenosyl-L-methionine-dependent methyltransferases"/>
    <property type="match status" value="1"/>
</dbReference>
<dbReference type="Pfam" id="PF13649">
    <property type="entry name" value="Methyltransf_25"/>
    <property type="match status" value="1"/>
</dbReference>
<evidence type="ECO:0000256" key="1">
    <source>
        <dbReference type="ARBA" id="ARBA00022679"/>
    </source>
</evidence>
<organism evidence="3 4">
    <name type="scientific">Sellimonas catena</name>
    <dbReference type="NCBI Taxonomy" id="2994035"/>
    <lineage>
        <taxon>Bacteria</taxon>
        <taxon>Bacillati</taxon>
        <taxon>Bacillota</taxon>
        <taxon>Clostridia</taxon>
        <taxon>Lachnospirales</taxon>
        <taxon>Lachnospiraceae</taxon>
        <taxon>Sellimonas</taxon>
    </lineage>
</organism>
<protein>
    <recommendedName>
        <fullName evidence="2">Methyltransferase domain-containing protein</fullName>
    </recommendedName>
</protein>
<comment type="caution">
    <text evidence="3">The sequence shown here is derived from an EMBL/GenBank/DDBJ whole genome shotgun (WGS) entry which is preliminary data.</text>
</comment>
<evidence type="ECO:0000313" key="3">
    <source>
        <dbReference type="EMBL" id="GLG91865.1"/>
    </source>
</evidence>